<dbReference type="AlphaFoldDB" id="A0A0A9BIQ8"/>
<organism evidence="1">
    <name type="scientific">Arundo donax</name>
    <name type="common">Giant reed</name>
    <name type="synonym">Donax arundinaceus</name>
    <dbReference type="NCBI Taxonomy" id="35708"/>
    <lineage>
        <taxon>Eukaryota</taxon>
        <taxon>Viridiplantae</taxon>
        <taxon>Streptophyta</taxon>
        <taxon>Embryophyta</taxon>
        <taxon>Tracheophyta</taxon>
        <taxon>Spermatophyta</taxon>
        <taxon>Magnoliopsida</taxon>
        <taxon>Liliopsida</taxon>
        <taxon>Poales</taxon>
        <taxon>Poaceae</taxon>
        <taxon>PACMAD clade</taxon>
        <taxon>Arundinoideae</taxon>
        <taxon>Arundineae</taxon>
        <taxon>Arundo</taxon>
    </lineage>
</organism>
<accession>A0A0A9BIQ8</accession>
<dbReference type="EMBL" id="GBRH01235862">
    <property type="protein sequence ID" value="JAD62033.1"/>
    <property type="molecule type" value="Transcribed_RNA"/>
</dbReference>
<reference evidence="1" key="2">
    <citation type="journal article" date="2015" name="Data Brief">
        <title>Shoot transcriptome of the giant reed, Arundo donax.</title>
        <authorList>
            <person name="Barrero R.A."/>
            <person name="Guerrero F.D."/>
            <person name="Moolhuijzen P."/>
            <person name="Goolsby J.A."/>
            <person name="Tidwell J."/>
            <person name="Bellgard S.E."/>
            <person name="Bellgard M.I."/>
        </authorList>
    </citation>
    <scope>NUCLEOTIDE SEQUENCE</scope>
    <source>
        <tissue evidence="1">Shoot tissue taken approximately 20 cm above the soil surface</tissue>
    </source>
</reference>
<name>A0A0A9BIQ8_ARUDO</name>
<reference evidence="1" key="1">
    <citation type="submission" date="2014-09" db="EMBL/GenBank/DDBJ databases">
        <authorList>
            <person name="Magalhaes I.L.F."/>
            <person name="Oliveira U."/>
            <person name="Santos F.R."/>
            <person name="Vidigal T.H.D.A."/>
            <person name="Brescovit A.D."/>
            <person name="Santos A.J."/>
        </authorList>
    </citation>
    <scope>NUCLEOTIDE SEQUENCE</scope>
    <source>
        <tissue evidence="1">Shoot tissue taken approximately 20 cm above the soil surface</tissue>
    </source>
</reference>
<proteinExistence type="predicted"/>
<evidence type="ECO:0000313" key="1">
    <source>
        <dbReference type="EMBL" id="JAD62033.1"/>
    </source>
</evidence>
<protein>
    <submittedName>
        <fullName evidence="1">Uncharacterized protein</fullName>
    </submittedName>
</protein>
<sequence>MLMWQLDLVVCPPKSNFNILKYL</sequence>